<evidence type="ECO:0000313" key="2">
    <source>
        <dbReference type="Proteomes" id="UP000447434"/>
    </source>
</evidence>
<organism evidence="1 2">
    <name type="scientific">Lupinus albus</name>
    <name type="common">White lupine</name>
    <name type="synonym">Lupinus termis</name>
    <dbReference type="NCBI Taxonomy" id="3870"/>
    <lineage>
        <taxon>Eukaryota</taxon>
        <taxon>Viridiplantae</taxon>
        <taxon>Streptophyta</taxon>
        <taxon>Embryophyta</taxon>
        <taxon>Tracheophyta</taxon>
        <taxon>Spermatophyta</taxon>
        <taxon>Magnoliopsida</taxon>
        <taxon>eudicotyledons</taxon>
        <taxon>Gunneridae</taxon>
        <taxon>Pentapetalae</taxon>
        <taxon>rosids</taxon>
        <taxon>fabids</taxon>
        <taxon>Fabales</taxon>
        <taxon>Fabaceae</taxon>
        <taxon>Papilionoideae</taxon>
        <taxon>50 kb inversion clade</taxon>
        <taxon>genistoids sensu lato</taxon>
        <taxon>core genistoids</taxon>
        <taxon>Genisteae</taxon>
        <taxon>Lupinus</taxon>
    </lineage>
</organism>
<name>A0A6A4PGY6_LUPAL</name>
<dbReference type="Proteomes" id="UP000447434">
    <property type="component" value="Chromosome 13"/>
</dbReference>
<gene>
    <name evidence="1" type="ORF">Lalb_Chr13g0290831</name>
</gene>
<reference evidence="2" key="1">
    <citation type="journal article" date="2020" name="Nat. Commun.">
        <title>Genome sequence of the cluster root forming white lupin.</title>
        <authorList>
            <person name="Hufnagel B."/>
            <person name="Marques A."/>
            <person name="Soriano A."/>
            <person name="Marques L."/>
            <person name="Divol F."/>
            <person name="Doumas P."/>
            <person name="Sallet E."/>
            <person name="Mancinotti D."/>
            <person name="Carrere S."/>
            <person name="Marande W."/>
            <person name="Arribat S."/>
            <person name="Keller J."/>
            <person name="Huneau C."/>
            <person name="Blein T."/>
            <person name="Aime D."/>
            <person name="Laguerre M."/>
            <person name="Taylor J."/>
            <person name="Schubert V."/>
            <person name="Nelson M."/>
            <person name="Geu-Flores F."/>
            <person name="Crespi M."/>
            <person name="Gallardo-Guerrero K."/>
            <person name="Delaux P.-M."/>
            <person name="Salse J."/>
            <person name="Berges H."/>
            <person name="Guyot R."/>
            <person name="Gouzy J."/>
            <person name="Peret B."/>
        </authorList>
    </citation>
    <scope>NUCLEOTIDE SEQUENCE [LARGE SCALE GENOMIC DNA]</scope>
    <source>
        <strain evidence="2">cv. Amiga</strain>
    </source>
</reference>
<protein>
    <submittedName>
        <fullName evidence="1">Uncharacterized protein</fullName>
    </submittedName>
</protein>
<keyword evidence="2" id="KW-1185">Reference proteome</keyword>
<evidence type="ECO:0000313" key="1">
    <source>
        <dbReference type="EMBL" id="KAE9600803.1"/>
    </source>
</evidence>
<dbReference type="EMBL" id="WOCE01000013">
    <property type="protein sequence ID" value="KAE9600803.1"/>
    <property type="molecule type" value="Genomic_DNA"/>
</dbReference>
<dbReference type="AlphaFoldDB" id="A0A6A4PGY6"/>
<proteinExistence type="predicted"/>
<accession>A0A6A4PGY6</accession>
<comment type="caution">
    <text evidence="1">The sequence shown here is derived from an EMBL/GenBank/DDBJ whole genome shotgun (WGS) entry which is preliminary data.</text>
</comment>
<sequence>MFFKNLPSFFRGYRTCNLLKVGIVNSLVKKIKCLVVSLLVLLIGTPLSFNGSFF</sequence>